<protein>
    <submittedName>
        <fullName evidence="1">Uncharacterized protein</fullName>
    </submittedName>
</protein>
<dbReference type="EMBL" id="LS974626">
    <property type="protein sequence ID" value="CAG7909093.1"/>
    <property type="molecule type" value="Genomic_DNA"/>
</dbReference>
<reference evidence="1 2" key="1">
    <citation type="submission" date="2021-07" db="EMBL/GenBank/DDBJ databases">
        <authorList>
            <consortium name="Genoscope - CEA"/>
            <person name="William W."/>
        </authorList>
    </citation>
    <scope>NUCLEOTIDE SEQUENCE [LARGE SCALE GENOMIC DNA]</scope>
</reference>
<organism evidence="1 2">
    <name type="scientific">Brassica campestris</name>
    <name type="common">Field mustard</name>
    <dbReference type="NCBI Taxonomy" id="3711"/>
    <lineage>
        <taxon>Eukaryota</taxon>
        <taxon>Viridiplantae</taxon>
        <taxon>Streptophyta</taxon>
        <taxon>Embryophyta</taxon>
        <taxon>Tracheophyta</taxon>
        <taxon>Spermatophyta</taxon>
        <taxon>Magnoliopsida</taxon>
        <taxon>eudicotyledons</taxon>
        <taxon>Gunneridae</taxon>
        <taxon>Pentapetalae</taxon>
        <taxon>rosids</taxon>
        <taxon>malvids</taxon>
        <taxon>Brassicales</taxon>
        <taxon>Brassicaceae</taxon>
        <taxon>Brassiceae</taxon>
        <taxon>Brassica</taxon>
    </lineage>
</organism>
<sequence>MKLEHIVFLPAELHPGSFLSMRWRVRERVCFNRLKSHAKEEKDTCLDLSLWKLRGIVTRSKKTHCY</sequence>
<dbReference type="Proteomes" id="UP000694005">
    <property type="component" value="Chromosome A10"/>
</dbReference>
<evidence type="ECO:0000313" key="2">
    <source>
        <dbReference type="Proteomes" id="UP000694005"/>
    </source>
</evidence>
<name>A0A8D9I016_BRACM</name>
<dbReference type="AlphaFoldDB" id="A0A8D9I016"/>
<gene>
    <name evidence="1" type="ORF">BRAPAZ1V2_A10P03390.2</name>
</gene>
<dbReference type="Gramene" id="A10p03390.2_BraZ1">
    <property type="protein sequence ID" value="A10p03390.2_BraZ1.CDS.1"/>
    <property type="gene ID" value="A10g03390.2_BraZ1"/>
</dbReference>
<accession>A0A8D9I016</accession>
<proteinExistence type="predicted"/>
<evidence type="ECO:0000313" key="1">
    <source>
        <dbReference type="EMBL" id="CAG7909093.1"/>
    </source>
</evidence>